<protein>
    <submittedName>
        <fullName evidence="1">Uncharacterized protein</fullName>
    </submittedName>
</protein>
<organism evidence="1 2">
    <name type="scientific">Phocaeicola dorei</name>
    <dbReference type="NCBI Taxonomy" id="357276"/>
    <lineage>
        <taxon>Bacteria</taxon>
        <taxon>Pseudomonadati</taxon>
        <taxon>Bacteroidota</taxon>
        <taxon>Bacteroidia</taxon>
        <taxon>Bacteroidales</taxon>
        <taxon>Bacteroidaceae</taxon>
        <taxon>Phocaeicola</taxon>
    </lineage>
</organism>
<dbReference type="EMBL" id="BQOB01000001">
    <property type="protein sequence ID" value="GKH79239.1"/>
    <property type="molecule type" value="Genomic_DNA"/>
</dbReference>
<sequence length="259" mass="30493">MSKDEHFKRILTPGMWEEIQSSPKMVEKMLDDLKRGNHYYSAVETDKGVLLFDDNTNGEWQFNSYMYEYVEKSFFEPDFPLKSLAVHELSGWPSLMEGKVNLCKNERGDWVDEETMRQCAYQDRSVLKNVVESKTFDLAPTWENYFNLTEIGEGLGLPRSPDNYDRMTLLFIREQGYPEDGLVDEYPDEFSFYDKFEEIEKKLLGPDRLNVHDEMQEKAKKLAGDLLNEHFPNLRQNTEMKEGKIENVIVERKNKGLRI</sequence>
<gene>
    <name evidence="1" type="ORF">CE91St7_01230</name>
</gene>
<evidence type="ECO:0000313" key="1">
    <source>
        <dbReference type="EMBL" id="GKH79239.1"/>
    </source>
</evidence>
<proteinExistence type="predicted"/>
<evidence type="ECO:0000313" key="2">
    <source>
        <dbReference type="Proteomes" id="UP001055104"/>
    </source>
</evidence>
<dbReference type="InterPro" id="IPR046110">
    <property type="entry name" value="DUF6047"/>
</dbReference>
<reference evidence="1" key="1">
    <citation type="submission" date="2022-01" db="EMBL/GenBank/DDBJ databases">
        <title>Novel bile acid biosynthetic pathways are enriched in the microbiome of centenarians.</title>
        <authorList>
            <person name="Sato Y."/>
            <person name="Atarashi K."/>
            <person name="Plichta R.D."/>
            <person name="Arai Y."/>
            <person name="Sasajima S."/>
            <person name="Kearney M.S."/>
            <person name="Suda W."/>
            <person name="Takeshita K."/>
            <person name="Sasaki T."/>
            <person name="Okamoto S."/>
            <person name="Skelly N.A."/>
            <person name="Okamura Y."/>
            <person name="Vlamakis H."/>
            <person name="Li Y."/>
            <person name="Tanoue T."/>
            <person name="Takei H."/>
            <person name="Nittono H."/>
            <person name="Narushima S."/>
            <person name="Irie J."/>
            <person name="Itoh H."/>
            <person name="Moriya K."/>
            <person name="Sugiura Y."/>
            <person name="Suematsu M."/>
            <person name="Moritoki N."/>
            <person name="Shibata S."/>
            <person name="Littman R.D."/>
            <person name="Fischbach A.M."/>
            <person name="Uwamino Y."/>
            <person name="Inoue T."/>
            <person name="Honda A."/>
            <person name="Hattori M."/>
            <person name="Murai T."/>
            <person name="Xavier J.R."/>
            <person name="Hirose N."/>
            <person name="Honda K."/>
        </authorList>
    </citation>
    <scope>NUCLEOTIDE SEQUENCE</scope>
    <source>
        <strain evidence="1">CE91-St7</strain>
    </source>
</reference>
<comment type="caution">
    <text evidence="1">The sequence shown here is derived from an EMBL/GenBank/DDBJ whole genome shotgun (WGS) entry which is preliminary data.</text>
</comment>
<dbReference type="Proteomes" id="UP001055104">
    <property type="component" value="Unassembled WGS sequence"/>
</dbReference>
<dbReference type="AlphaFoldDB" id="A0AA37KB25"/>
<dbReference type="Pfam" id="PF19513">
    <property type="entry name" value="DUF6047"/>
    <property type="match status" value="1"/>
</dbReference>
<name>A0AA37KB25_9BACT</name>
<accession>A0AA37KB25</accession>